<evidence type="ECO:0000256" key="3">
    <source>
        <dbReference type="ARBA" id="ARBA00022723"/>
    </source>
</evidence>
<gene>
    <name evidence="8" type="ORF">PHAMO_510048</name>
</gene>
<dbReference type="InterPro" id="IPR015797">
    <property type="entry name" value="NUDIX_hydrolase-like_dom_sf"/>
</dbReference>
<dbReference type="STRING" id="1150626.PHAMO_510048"/>
<keyword evidence="5" id="KW-0460">Magnesium</keyword>
<evidence type="ECO:0000256" key="6">
    <source>
        <dbReference type="ARBA" id="ARBA00023211"/>
    </source>
</evidence>
<evidence type="ECO:0000256" key="2">
    <source>
        <dbReference type="ARBA" id="ARBA00001946"/>
    </source>
</evidence>
<sequence>MEQRNVFSFGSTGRSARLNVETVSGRLAAQAKTALRGDPDPSASLVPPESSGALVPAAVLVPLVDHPGEMTVLLTRRTQHLAHHPGQISFPGGRLDPEDEGDPVVCALRETAEEVGLDSDRIRVLGQLDQYVTGTGFLITPVVGLVRPPFTVIPDPFEVADVFEVPLSFILDRANHQHHVRVVGGQSRSFWALSWGDFLIWGATAGILVNLSEVLADAEG</sequence>
<dbReference type="PROSITE" id="PS51462">
    <property type="entry name" value="NUDIX"/>
    <property type="match status" value="1"/>
</dbReference>
<keyword evidence="9" id="KW-1185">Reference proteome</keyword>
<dbReference type="InterPro" id="IPR045121">
    <property type="entry name" value="CoAse"/>
</dbReference>
<organism evidence="8 9">
    <name type="scientific">Magnetospirillum molischianum DSM 120</name>
    <dbReference type="NCBI Taxonomy" id="1150626"/>
    <lineage>
        <taxon>Bacteria</taxon>
        <taxon>Pseudomonadati</taxon>
        <taxon>Pseudomonadota</taxon>
        <taxon>Alphaproteobacteria</taxon>
        <taxon>Rhodospirillales</taxon>
        <taxon>Rhodospirillaceae</taxon>
        <taxon>Magnetospirillum</taxon>
    </lineage>
</organism>
<dbReference type="Pfam" id="PF00293">
    <property type="entry name" value="NUDIX"/>
    <property type="match status" value="1"/>
</dbReference>
<dbReference type="SUPFAM" id="SSF55811">
    <property type="entry name" value="Nudix"/>
    <property type="match status" value="1"/>
</dbReference>
<evidence type="ECO:0000313" key="9">
    <source>
        <dbReference type="Proteomes" id="UP000004169"/>
    </source>
</evidence>
<dbReference type="eggNOG" id="COG0494">
    <property type="taxonomic scope" value="Bacteria"/>
</dbReference>
<comment type="caution">
    <text evidence="8">The sequence shown here is derived from an EMBL/GenBank/DDBJ whole genome shotgun (WGS) entry which is preliminary data.</text>
</comment>
<keyword evidence="3" id="KW-0479">Metal-binding</keyword>
<dbReference type="GO" id="GO:0046872">
    <property type="term" value="F:metal ion binding"/>
    <property type="evidence" value="ECO:0007669"/>
    <property type="project" value="UniProtKB-KW"/>
</dbReference>
<keyword evidence="4 8" id="KW-0378">Hydrolase</keyword>
<dbReference type="EMBL" id="CAHP01000047">
    <property type="protein sequence ID" value="CCG42934.1"/>
    <property type="molecule type" value="Genomic_DNA"/>
</dbReference>
<evidence type="ECO:0000256" key="1">
    <source>
        <dbReference type="ARBA" id="ARBA00001936"/>
    </source>
</evidence>
<dbReference type="PANTHER" id="PTHR12992">
    <property type="entry name" value="NUDIX HYDROLASE"/>
    <property type="match status" value="1"/>
</dbReference>
<comment type="cofactor">
    <cofactor evidence="2">
        <name>Mg(2+)</name>
        <dbReference type="ChEBI" id="CHEBI:18420"/>
    </cofactor>
</comment>
<name>H8FX46_MAGML</name>
<evidence type="ECO:0000259" key="7">
    <source>
        <dbReference type="PROSITE" id="PS51462"/>
    </source>
</evidence>
<comment type="cofactor">
    <cofactor evidence="1">
        <name>Mn(2+)</name>
        <dbReference type="ChEBI" id="CHEBI:29035"/>
    </cofactor>
</comment>
<dbReference type="GO" id="GO:0010945">
    <property type="term" value="F:coenzyme A diphosphatase activity"/>
    <property type="evidence" value="ECO:0007669"/>
    <property type="project" value="InterPro"/>
</dbReference>
<protein>
    <submittedName>
        <fullName evidence="8">NUDIX hydrolase</fullName>
    </submittedName>
</protein>
<dbReference type="InterPro" id="IPR000086">
    <property type="entry name" value="NUDIX_hydrolase_dom"/>
</dbReference>
<dbReference type="PANTHER" id="PTHR12992:SF11">
    <property type="entry name" value="MITOCHONDRIAL COENZYME A DIPHOSPHATASE NUDT8"/>
    <property type="match status" value="1"/>
</dbReference>
<evidence type="ECO:0000313" key="8">
    <source>
        <dbReference type="EMBL" id="CCG42934.1"/>
    </source>
</evidence>
<dbReference type="Gene3D" id="3.90.79.10">
    <property type="entry name" value="Nucleoside Triphosphate Pyrophosphohydrolase"/>
    <property type="match status" value="1"/>
</dbReference>
<evidence type="ECO:0000256" key="4">
    <source>
        <dbReference type="ARBA" id="ARBA00022801"/>
    </source>
</evidence>
<feature type="domain" description="Nudix hydrolase" evidence="7">
    <location>
        <begin position="54"/>
        <end position="187"/>
    </location>
</feature>
<evidence type="ECO:0000256" key="5">
    <source>
        <dbReference type="ARBA" id="ARBA00022842"/>
    </source>
</evidence>
<dbReference type="AlphaFoldDB" id="H8FX46"/>
<dbReference type="CDD" id="cd03426">
    <property type="entry name" value="NUDIX_CoAse_Nudt7"/>
    <property type="match status" value="1"/>
</dbReference>
<proteinExistence type="predicted"/>
<keyword evidence="6" id="KW-0464">Manganese</keyword>
<reference evidence="8 9" key="1">
    <citation type="journal article" date="2012" name="J. Bacteriol.">
        <title>Draft Genome Sequence of the Purple Photosynthetic Bacterium Phaeospirillum molischianum DSM120, a Particularly Versatile Bacterium.</title>
        <authorList>
            <person name="Duquesne K."/>
            <person name="Prima V."/>
            <person name="Ji B."/>
            <person name="Rouy Z."/>
            <person name="Medigue C."/>
            <person name="Talla E."/>
            <person name="Sturgis J.N."/>
        </authorList>
    </citation>
    <scope>NUCLEOTIDE SEQUENCE [LARGE SCALE GENOMIC DNA]</scope>
    <source>
        <strain evidence="9">DSM120</strain>
    </source>
</reference>
<accession>H8FX46</accession>
<dbReference type="OrthoDB" id="9802805at2"/>
<dbReference type="Proteomes" id="UP000004169">
    <property type="component" value="Unassembled WGS sequence"/>
</dbReference>